<evidence type="ECO:0000313" key="1">
    <source>
        <dbReference type="EMBL" id="HFK96287.1"/>
    </source>
</evidence>
<reference evidence="1" key="1">
    <citation type="journal article" date="2020" name="mSystems">
        <title>Genome- and Community-Level Interaction Insights into Carbon Utilization and Element Cycling Functions of Hydrothermarchaeota in Hydrothermal Sediment.</title>
        <authorList>
            <person name="Zhou Z."/>
            <person name="Liu Y."/>
            <person name="Xu W."/>
            <person name="Pan J."/>
            <person name="Luo Z.H."/>
            <person name="Li M."/>
        </authorList>
    </citation>
    <scope>NUCLEOTIDE SEQUENCE [LARGE SCALE GENOMIC DNA]</scope>
    <source>
        <strain evidence="1">SpSt-456</strain>
    </source>
</reference>
<sequence length="134" mass="16192">MAEILEFGKKRCDGTKAERDAEDRRRKVEALRSLFQCSRCAFKCAKCGTQLDQAERSGHRYASPYPLCRHCHEEYQEYRTRLDHPDRPAAQYWHNALWMQVWESWLEHQRRLDEYRRSKEFLQLVQEVEELLGT</sequence>
<comment type="caution">
    <text evidence="1">The sequence shown here is derived from an EMBL/GenBank/DDBJ whole genome shotgun (WGS) entry which is preliminary data.</text>
</comment>
<organism evidence="1">
    <name type="scientific">Desulfacinum infernum</name>
    <dbReference type="NCBI Taxonomy" id="35837"/>
    <lineage>
        <taxon>Bacteria</taxon>
        <taxon>Pseudomonadati</taxon>
        <taxon>Thermodesulfobacteriota</taxon>
        <taxon>Syntrophobacteria</taxon>
        <taxon>Syntrophobacterales</taxon>
        <taxon>Syntrophobacteraceae</taxon>
        <taxon>Desulfacinum</taxon>
    </lineage>
</organism>
<dbReference type="AlphaFoldDB" id="A0A831ZWK1"/>
<accession>A0A831ZWK1</accession>
<dbReference type="EMBL" id="DSTK01000011">
    <property type="protein sequence ID" value="HFK96287.1"/>
    <property type="molecule type" value="Genomic_DNA"/>
</dbReference>
<proteinExistence type="predicted"/>
<name>A0A831ZWK1_9BACT</name>
<gene>
    <name evidence="1" type="ORF">ENS06_03055</name>
</gene>
<protein>
    <submittedName>
        <fullName evidence="1">Uncharacterized protein</fullName>
    </submittedName>
</protein>